<dbReference type="Proteomes" id="UP001354073">
    <property type="component" value="Unassembled WGS sequence"/>
</dbReference>
<accession>A0ACC7RGP3</accession>
<comment type="caution">
    <text evidence="1">The sequence shown here is derived from an EMBL/GenBank/DDBJ whole genome shotgun (WGS) entry which is preliminary data.</text>
</comment>
<reference evidence="1" key="1">
    <citation type="submission" date="2024-11" db="EMBL/GenBank/DDBJ databases">
        <title>Identification of new Vibrio campbellii strains harboring the pVA1 plasmid isolated from Penaeus vannamei postlarvae affected by outbreaks of acute hepatopancreatic necrosis disease (AHPND) in Mexico.</title>
        <authorList>
            <person name="Gomez-Gil B."/>
            <person name="Enciso-Ibarra J."/>
        </authorList>
    </citation>
    <scope>NUCLEOTIDE SEQUENCE</scope>
    <source>
        <strain evidence="1">M270204</strain>
    </source>
</reference>
<feature type="non-terminal residue" evidence="1">
    <location>
        <position position="1"/>
    </location>
</feature>
<gene>
    <name evidence="1" type="ORF">REH74_024480</name>
</gene>
<organism evidence="1 2">
    <name type="scientific">Vibrio campbellii</name>
    <dbReference type="NCBI Taxonomy" id="680"/>
    <lineage>
        <taxon>Bacteria</taxon>
        <taxon>Pseudomonadati</taxon>
        <taxon>Pseudomonadota</taxon>
        <taxon>Gammaproteobacteria</taxon>
        <taxon>Vibrionales</taxon>
        <taxon>Vibrionaceae</taxon>
        <taxon>Vibrio</taxon>
    </lineage>
</organism>
<dbReference type="EMBL" id="JAVHXJ020000220">
    <property type="protein sequence ID" value="MGI1900689.1"/>
    <property type="molecule type" value="Genomic_DNA"/>
</dbReference>
<evidence type="ECO:0000313" key="2">
    <source>
        <dbReference type="Proteomes" id="UP001354073"/>
    </source>
</evidence>
<name>A0ACC7RGP3_9VIBR</name>
<proteinExistence type="predicted"/>
<sequence length="78" mass="9333">HLRYTTFFEGIMERIIRFFTFGLWGTKEERHLSRKINHSYASLKVVGRGTVFISAKEVHQDLMMNNIYERARLLVEDK</sequence>
<protein>
    <submittedName>
        <fullName evidence="1">Uncharacterized protein</fullName>
    </submittedName>
</protein>
<evidence type="ECO:0000313" key="1">
    <source>
        <dbReference type="EMBL" id="MGI1900689.1"/>
    </source>
</evidence>